<dbReference type="Gene3D" id="1.10.10.10">
    <property type="entry name" value="Winged helix-like DNA-binding domain superfamily/Winged helix DNA-binding domain"/>
    <property type="match status" value="1"/>
</dbReference>
<evidence type="ECO:0000256" key="1">
    <source>
        <dbReference type="ARBA" id="ARBA00009437"/>
    </source>
</evidence>
<dbReference type="PRINTS" id="PR00039">
    <property type="entry name" value="HTHLYSR"/>
</dbReference>
<protein>
    <recommendedName>
        <fullName evidence="5">HTH lysR-type domain-containing protein</fullName>
    </recommendedName>
</protein>
<organism evidence="6 7">
    <name type="scientific">Neisseria dentiae</name>
    <dbReference type="NCBI Taxonomy" id="194197"/>
    <lineage>
        <taxon>Bacteria</taxon>
        <taxon>Pseudomonadati</taxon>
        <taxon>Pseudomonadota</taxon>
        <taxon>Betaproteobacteria</taxon>
        <taxon>Neisseriales</taxon>
        <taxon>Neisseriaceae</taxon>
        <taxon>Neisseria</taxon>
    </lineage>
</organism>
<dbReference type="InterPro" id="IPR058163">
    <property type="entry name" value="LysR-type_TF_proteobact-type"/>
</dbReference>
<reference evidence="7" key="1">
    <citation type="submission" date="2017-01" db="EMBL/GenBank/DDBJ databases">
        <authorList>
            <person name="Wolfgang W.J."/>
            <person name="Cole J."/>
            <person name="Wroblewski D."/>
            <person name="Mcginnis J."/>
            <person name="Musser K.A."/>
        </authorList>
    </citation>
    <scope>NUCLEOTIDE SEQUENCE [LARGE SCALE GENOMIC DNA]</scope>
    <source>
        <strain evidence="7">DSM 19151</strain>
    </source>
</reference>
<evidence type="ECO:0000313" key="6">
    <source>
        <dbReference type="EMBL" id="OSI14725.1"/>
    </source>
</evidence>
<dbReference type="Pfam" id="PF03466">
    <property type="entry name" value="LysR_substrate"/>
    <property type="match status" value="1"/>
</dbReference>
<evidence type="ECO:0000259" key="5">
    <source>
        <dbReference type="PROSITE" id="PS50931"/>
    </source>
</evidence>
<dbReference type="FunFam" id="1.10.10.10:FF:000001">
    <property type="entry name" value="LysR family transcriptional regulator"/>
    <property type="match status" value="1"/>
</dbReference>
<dbReference type="EMBL" id="MTBO01000030">
    <property type="protein sequence ID" value="OSI14725.1"/>
    <property type="molecule type" value="Genomic_DNA"/>
</dbReference>
<keyword evidence="7" id="KW-1185">Reference proteome</keyword>
<sequence length="314" mass="34493">MLDNDFKTLNAFIHTARHGSFTAAAQALGLTPAAVSKSVGQLEQSLNTRLFSRTTRSLSLTAEGEHFFTQAETALALLQQAAEHISGSGRQYAGTVRLSVSNVIGRNLVLPCLHALQQRHPLLDIELDFEDRIIDFVKDGFDLVIRGGHIAESSLVSRALSPLHLCLAASPGYLAQYGTPRRVEDLPQHRLIARRFASCRYSPWYFRQDGTLLPFEAARHVLTFSDPEACALAALDGSGIAEIPIYLALPHLQAGRLKVLLGDCHHAGDYRLVLQYAHRNLPPRVRVVAEHLFAHLSQHPGLHTAPEELAAFAV</sequence>
<dbReference type="GO" id="GO:0003700">
    <property type="term" value="F:DNA-binding transcription factor activity"/>
    <property type="evidence" value="ECO:0007669"/>
    <property type="project" value="InterPro"/>
</dbReference>
<keyword evidence="4" id="KW-0804">Transcription</keyword>
<dbReference type="CDD" id="cd08422">
    <property type="entry name" value="PBP2_CrgA_like"/>
    <property type="match status" value="1"/>
</dbReference>
<dbReference type="InterPro" id="IPR000847">
    <property type="entry name" value="LysR_HTH_N"/>
</dbReference>
<dbReference type="OrthoDB" id="9178040at2"/>
<dbReference type="PANTHER" id="PTHR30537">
    <property type="entry name" value="HTH-TYPE TRANSCRIPTIONAL REGULATOR"/>
    <property type="match status" value="1"/>
</dbReference>
<dbReference type="InterPro" id="IPR005119">
    <property type="entry name" value="LysR_subst-bd"/>
</dbReference>
<keyword evidence="3" id="KW-0238">DNA-binding</keyword>
<dbReference type="GeneID" id="94580975"/>
<dbReference type="STRING" id="194197.BWD09_09820"/>
<comment type="similarity">
    <text evidence="1">Belongs to the LysR transcriptional regulatory family.</text>
</comment>
<evidence type="ECO:0000256" key="2">
    <source>
        <dbReference type="ARBA" id="ARBA00023015"/>
    </source>
</evidence>
<dbReference type="RefSeq" id="WP_158088167.1">
    <property type="nucleotide sequence ID" value="NZ_CAUJPZ010000036.1"/>
</dbReference>
<keyword evidence="2" id="KW-0805">Transcription regulation</keyword>
<dbReference type="PANTHER" id="PTHR30537:SF5">
    <property type="entry name" value="HTH-TYPE TRANSCRIPTIONAL ACTIVATOR TTDR-RELATED"/>
    <property type="match status" value="1"/>
</dbReference>
<evidence type="ECO:0000313" key="7">
    <source>
        <dbReference type="Proteomes" id="UP000193118"/>
    </source>
</evidence>
<dbReference type="PROSITE" id="PS50931">
    <property type="entry name" value="HTH_LYSR"/>
    <property type="match status" value="1"/>
</dbReference>
<evidence type="ECO:0000256" key="4">
    <source>
        <dbReference type="ARBA" id="ARBA00023163"/>
    </source>
</evidence>
<dbReference type="Pfam" id="PF00126">
    <property type="entry name" value="HTH_1"/>
    <property type="match status" value="1"/>
</dbReference>
<dbReference type="GO" id="GO:0003677">
    <property type="term" value="F:DNA binding"/>
    <property type="evidence" value="ECO:0007669"/>
    <property type="project" value="UniProtKB-KW"/>
</dbReference>
<proteinExistence type="inferred from homology"/>
<dbReference type="SUPFAM" id="SSF53850">
    <property type="entry name" value="Periplasmic binding protein-like II"/>
    <property type="match status" value="1"/>
</dbReference>
<dbReference type="Proteomes" id="UP000193118">
    <property type="component" value="Unassembled WGS sequence"/>
</dbReference>
<comment type="caution">
    <text evidence="6">The sequence shown here is derived from an EMBL/GenBank/DDBJ whole genome shotgun (WGS) entry which is preliminary data.</text>
</comment>
<dbReference type="InterPro" id="IPR036388">
    <property type="entry name" value="WH-like_DNA-bd_sf"/>
</dbReference>
<evidence type="ECO:0000256" key="3">
    <source>
        <dbReference type="ARBA" id="ARBA00023125"/>
    </source>
</evidence>
<dbReference type="AlphaFoldDB" id="A0A1X3D4Q4"/>
<accession>A0A1X3D4Q4</accession>
<dbReference type="Gene3D" id="3.40.190.290">
    <property type="match status" value="1"/>
</dbReference>
<gene>
    <name evidence="6" type="ORF">BWD09_09820</name>
</gene>
<dbReference type="InterPro" id="IPR036390">
    <property type="entry name" value="WH_DNA-bd_sf"/>
</dbReference>
<feature type="domain" description="HTH lysR-type" evidence="5">
    <location>
        <begin position="4"/>
        <end position="61"/>
    </location>
</feature>
<dbReference type="SUPFAM" id="SSF46785">
    <property type="entry name" value="Winged helix' DNA-binding domain"/>
    <property type="match status" value="1"/>
</dbReference>
<name>A0A1X3D4Q4_9NEIS</name>